<name>A0A3E1NZE5_9BACT</name>
<keyword evidence="1" id="KW-0732">Signal</keyword>
<dbReference type="AlphaFoldDB" id="A0A3E1NZE5"/>
<evidence type="ECO:0000313" key="2">
    <source>
        <dbReference type="EMBL" id="RFM33265.1"/>
    </source>
</evidence>
<keyword evidence="3" id="KW-1185">Reference proteome</keyword>
<reference evidence="2 3" key="1">
    <citation type="submission" date="2018-08" db="EMBL/GenBank/DDBJ databases">
        <title>Chitinophaga sp. K20C18050901, a novel bacterium isolated from forest soil.</title>
        <authorList>
            <person name="Wang C."/>
        </authorList>
    </citation>
    <scope>NUCLEOTIDE SEQUENCE [LARGE SCALE GENOMIC DNA]</scope>
    <source>
        <strain evidence="2 3">K20C18050901</strain>
    </source>
</reference>
<comment type="caution">
    <text evidence="2">The sequence shown here is derived from an EMBL/GenBank/DDBJ whole genome shotgun (WGS) entry which is preliminary data.</text>
</comment>
<proteinExistence type="predicted"/>
<evidence type="ECO:0000313" key="3">
    <source>
        <dbReference type="Proteomes" id="UP000261174"/>
    </source>
</evidence>
<dbReference type="OrthoDB" id="666117at2"/>
<dbReference type="EMBL" id="QTJV01000007">
    <property type="protein sequence ID" value="RFM33265.1"/>
    <property type="molecule type" value="Genomic_DNA"/>
</dbReference>
<dbReference type="Proteomes" id="UP000261174">
    <property type="component" value="Unassembled WGS sequence"/>
</dbReference>
<dbReference type="RefSeq" id="WP_116855116.1">
    <property type="nucleotide sequence ID" value="NZ_QTJV01000007.1"/>
</dbReference>
<gene>
    <name evidence="2" type="ORF">DXN04_19760</name>
</gene>
<feature type="chain" id="PRO_5017686149" evidence="1">
    <location>
        <begin position="24"/>
        <end position="123"/>
    </location>
</feature>
<feature type="signal peptide" evidence="1">
    <location>
        <begin position="1"/>
        <end position="23"/>
    </location>
</feature>
<protein>
    <submittedName>
        <fullName evidence="2">Uncharacterized protein</fullName>
    </submittedName>
</protein>
<evidence type="ECO:0000256" key="1">
    <source>
        <dbReference type="SAM" id="SignalP"/>
    </source>
</evidence>
<sequence length="123" mass="13812">MTKVFSYILLFLHIATTMFIPVADEKDIFDARGRQINDVNTIFDFVNHVVLGHTAVTQQDEDDDQAHYFTGSNSVSYYIANPEQITCSRQEPSTNDLAVAYPFLAVQKPLAIAYEILTPPPEA</sequence>
<organism evidence="2 3">
    <name type="scientific">Chitinophaga silvisoli</name>
    <dbReference type="NCBI Taxonomy" id="2291814"/>
    <lineage>
        <taxon>Bacteria</taxon>
        <taxon>Pseudomonadati</taxon>
        <taxon>Bacteroidota</taxon>
        <taxon>Chitinophagia</taxon>
        <taxon>Chitinophagales</taxon>
        <taxon>Chitinophagaceae</taxon>
        <taxon>Chitinophaga</taxon>
    </lineage>
</organism>
<accession>A0A3E1NZE5</accession>